<feature type="transmembrane region" description="Helical" evidence="1">
    <location>
        <begin position="142"/>
        <end position="165"/>
    </location>
</feature>
<reference evidence="2 3" key="1">
    <citation type="submission" date="2024-05" db="EMBL/GenBank/DDBJ databases">
        <authorList>
            <person name="Zhao H."/>
            <person name="Xu Y."/>
            <person name="Lin S."/>
            <person name="Spain J.C."/>
            <person name="Zhou N.-Y."/>
        </authorList>
    </citation>
    <scope>NUCLEOTIDE SEQUENCE [LARGE SCALE GENOMIC DNA]</scope>
    <source>
        <strain evidence="2 3">NEAU-NG30</strain>
    </source>
</reference>
<feature type="transmembrane region" description="Helical" evidence="1">
    <location>
        <begin position="177"/>
        <end position="197"/>
    </location>
</feature>
<name>A0ABV0LSX2_9PSEU</name>
<accession>A0ABV0LSX2</accession>
<evidence type="ECO:0000313" key="3">
    <source>
        <dbReference type="Proteomes" id="UP001440984"/>
    </source>
</evidence>
<keyword evidence="1" id="KW-0472">Membrane</keyword>
<feature type="transmembrane region" description="Helical" evidence="1">
    <location>
        <begin position="36"/>
        <end position="56"/>
    </location>
</feature>
<feature type="transmembrane region" description="Helical" evidence="1">
    <location>
        <begin position="62"/>
        <end position="80"/>
    </location>
</feature>
<dbReference type="RefSeq" id="WP_348956483.1">
    <property type="nucleotide sequence ID" value="NZ_JBDZYD010000020.1"/>
</dbReference>
<organism evidence="2 3">
    <name type="scientific">Amycolatopsis melonis</name>
    <dbReference type="NCBI Taxonomy" id="3156488"/>
    <lineage>
        <taxon>Bacteria</taxon>
        <taxon>Bacillati</taxon>
        <taxon>Actinomycetota</taxon>
        <taxon>Actinomycetes</taxon>
        <taxon>Pseudonocardiales</taxon>
        <taxon>Pseudonocardiaceae</taxon>
        <taxon>Amycolatopsis</taxon>
    </lineage>
</organism>
<feature type="transmembrane region" description="Helical" evidence="1">
    <location>
        <begin position="6"/>
        <end position="24"/>
    </location>
</feature>
<keyword evidence="1" id="KW-1133">Transmembrane helix</keyword>
<proteinExistence type="predicted"/>
<feature type="transmembrane region" description="Helical" evidence="1">
    <location>
        <begin position="92"/>
        <end position="113"/>
    </location>
</feature>
<keyword evidence="1" id="KW-0812">Transmembrane</keyword>
<sequence length="198" mass="20312">MIEATGLRWILTVVFVAAGAFCLFRCARHGSLPSRIADVLHAAMCAAMVAMAWPATMSFARVPLLALFGCAAGWFAVVTVRGTAAHGGRWQSGYHVAMMAAMAWMVFAMPRAMVGGGTMDMAGHHGEQAAMASTAGSAPSDILIVALVLAAGFGVAGTAFLARAIDSARVGRPSVRTAGWGADAVLGLGTSVMLLAML</sequence>
<dbReference type="InterPro" id="IPR033458">
    <property type="entry name" value="DUF5134"/>
</dbReference>
<evidence type="ECO:0000313" key="2">
    <source>
        <dbReference type="EMBL" id="MEQ0565397.1"/>
    </source>
</evidence>
<dbReference type="Proteomes" id="UP001440984">
    <property type="component" value="Unassembled WGS sequence"/>
</dbReference>
<keyword evidence="3" id="KW-1185">Reference proteome</keyword>
<dbReference type="Pfam" id="PF17197">
    <property type="entry name" value="DUF5134"/>
    <property type="match status" value="1"/>
</dbReference>
<comment type="caution">
    <text evidence="2">The sequence shown here is derived from an EMBL/GenBank/DDBJ whole genome shotgun (WGS) entry which is preliminary data.</text>
</comment>
<protein>
    <submittedName>
        <fullName evidence="2">DUF5134 domain-containing protein</fullName>
    </submittedName>
</protein>
<gene>
    <name evidence="2" type="ORF">ABJI51_40505</name>
</gene>
<dbReference type="EMBL" id="JBDZYD010000020">
    <property type="protein sequence ID" value="MEQ0565397.1"/>
    <property type="molecule type" value="Genomic_DNA"/>
</dbReference>
<evidence type="ECO:0000256" key="1">
    <source>
        <dbReference type="SAM" id="Phobius"/>
    </source>
</evidence>